<dbReference type="Gene3D" id="1.10.10.10">
    <property type="entry name" value="Winged helix-like DNA-binding domain superfamily/Winged helix DNA-binding domain"/>
    <property type="match status" value="1"/>
</dbReference>
<dbReference type="SUPFAM" id="SSF54909">
    <property type="entry name" value="Dimeric alpha+beta barrel"/>
    <property type="match status" value="1"/>
</dbReference>
<evidence type="ECO:0000313" key="6">
    <source>
        <dbReference type="Proteomes" id="UP000645462"/>
    </source>
</evidence>
<reference evidence="6" key="1">
    <citation type="journal article" date="2019" name="Int. J. Syst. Evol. Microbiol.">
        <title>The Global Catalogue of Microorganisms (GCM) 10K type strain sequencing project: providing services to taxonomists for standard genome sequencing and annotation.</title>
        <authorList>
            <consortium name="The Broad Institute Genomics Platform"/>
            <consortium name="The Broad Institute Genome Sequencing Center for Infectious Disease"/>
            <person name="Wu L."/>
            <person name="Ma J."/>
        </authorList>
    </citation>
    <scope>NUCLEOTIDE SEQUENCE [LARGE SCALE GENOMIC DNA]</scope>
    <source>
        <strain evidence="6">CGMCC 1.12478</strain>
    </source>
</reference>
<dbReference type="Pfam" id="PF13412">
    <property type="entry name" value="HTH_24"/>
    <property type="match status" value="1"/>
</dbReference>
<evidence type="ECO:0000256" key="3">
    <source>
        <dbReference type="ARBA" id="ARBA00023163"/>
    </source>
</evidence>
<evidence type="ECO:0000259" key="4">
    <source>
        <dbReference type="PROSITE" id="PS50956"/>
    </source>
</evidence>
<feature type="domain" description="HTH asnC-type" evidence="4">
    <location>
        <begin position="11"/>
        <end position="72"/>
    </location>
</feature>
<protein>
    <submittedName>
        <fullName evidence="5">ArsR family transcriptional regulator</fullName>
    </submittedName>
</protein>
<dbReference type="Proteomes" id="UP000645462">
    <property type="component" value="Unassembled WGS sequence"/>
</dbReference>
<comment type="caution">
    <text evidence="5">The sequence shown here is derived from an EMBL/GenBank/DDBJ whole genome shotgun (WGS) entry which is preliminary data.</text>
</comment>
<evidence type="ECO:0000313" key="5">
    <source>
        <dbReference type="EMBL" id="GGB94418.1"/>
    </source>
</evidence>
<dbReference type="SMART" id="SM00344">
    <property type="entry name" value="HTH_ASNC"/>
    <property type="match status" value="1"/>
</dbReference>
<accession>A0ABQ1KB69</accession>
<dbReference type="InterPro" id="IPR019888">
    <property type="entry name" value="Tscrpt_reg_AsnC-like"/>
</dbReference>
<dbReference type="InterPro" id="IPR036388">
    <property type="entry name" value="WH-like_DNA-bd_sf"/>
</dbReference>
<sequence>MGNSLVDQDKLDQFDKAILRILQRDASLSVEVIADQVALSRNACWRRIKMMEQSGIITGRVALADPVKLGCPLEVMVMIRAGRHDADWLESFHKAVRTMPEVVGAYRMTGDLDYLLRVRVADVPAYDAFYKRVIARIPLSDISASFVMEEIKETTALPI</sequence>
<dbReference type="InterPro" id="IPR000485">
    <property type="entry name" value="AsnC-type_HTH_dom"/>
</dbReference>
<dbReference type="PANTHER" id="PTHR30154:SF17">
    <property type="entry name" value="DNA-BINDING TRANSCRIPTIONAL ACTIVATOR DECR"/>
    <property type="match status" value="1"/>
</dbReference>
<evidence type="ECO:0000256" key="1">
    <source>
        <dbReference type="ARBA" id="ARBA00023015"/>
    </source>
</evidence>
<dbReference type="SUPFAM" id="SSF46785">
    <property type="entry name" value="Winged helix' DNA-binding domain"/>
    <property type="match status" value="1"/>
</dbReference>
<dbReference type="Pfam" id="PF01037">
    <property type="entry name" value="AsnC_trans_reg"/>
    <property type="match status" value="1"/>
</dbReference>
<name>A0ABQ1KB69_9RHOB</name>
<proteinExistence type="predicted"/>
<dbReference type="InterPro" id="IPR019887">
    <property type="entry name" value="Tscrpt_reg_AsnC/Lrp_C"/>
</dbReference>
<dbReference type="InterPro" id="IPR036390">
    <property type="entry name" value="WH_DNA-bd_sf"/>
</dbReference>
<keyword evidence="3" id="KW-0804">Transcription</keyword>
<dbReference type="Gene3D" id="3.30.70.920">
    <property type="match status" value="1"/>
</dbReference>
<dbReference type="PROSITE" id="PS50956">
    <property type="entry name" value="HTH_ASNC_2"/>
    <property type="match status" value="1"/>
</dbReference>
<dbReference type="EMBL" id="BMFC01000001">
    <property type="protein sequence ID" value="GGB94418.1"/>
    <property type="molecule type" value="Genomic_DNA"/>
</dbReference>
<keyword evidence="2" id="KW-0238">DNA-binding</keyword>
<evidence type="ECO:0000256" key="2">
    <source>
        <dbReference type="ARBA" id="ARBA00023125"/>
    </source>
</evidence>
<keyword evidence="1" id="KW-0805">Transcription regulation</keyword>
<dbReference type="InterPro" id="IPR011991">
    <property type="entry name" value="ArsR-like_HTH"/>
</dbReference>
<organism evidence="5 6">
    <name type="scientific">Marivita lacus</name>
    <dbReference type="NCBI Taxonomy" id="1323742"/>
    <lineage>
        <taxon>Bacteria</taxon>
        <taxon>Pseudomonadati</taxon>
        <taxon>Pseudomonadota</taxon>
        <taxon>Alphaproteobacteria</taxon>
        <taxon>Rhodobacterales</taxon>
        <taxon>Roseobacteraceae</taxon>
        <taxon>Marivita</taxon>
    </lineage>
</organism>
<dbReference type="InterPro" id="IPR011008">
    <property type="entry name" value="Dimeric_a/b-barrel"/>
</dbReference>
<keyword evidence="6" id="KW-1185">Reference proteome</keyword>
<dbReference type="PRINTS" id="PR00033">
    <property type="entry name" value="HTHASNC"/>
</dbReference>
<dbReference type="CDD" id="cd00090">
    <property type="entry name" value="HTH_ARSR"/>
    <property type="match status" value="1"/>
</dbReference>
<dbReference type="PANTHER" id="PTHR30154">
    <property type="entry name" value="LEUCINE-RESPONSIVE REGULATORY PROTEIN"/>
    <property type="match status" value="1"/>
</dbReference>
<gene>
    <name evidence="5" type="ORF">GCM10011363_08840</name>
</gene>